<name>A0A0A9CEH0_ARUDO</name>
<reference evidence="1" key="1">
    <citation type="submission" date="2014-09" db="EMBL/GenBank/DDBJ databases">
        <authorList>
            <person name="Magalhaes I.L.F."/>
            <person name="Oliveira U."/>
            <person name="Santos F.R."/>
            <person name="Vidigal T.H.D.A."/>
            <person name="Brescovit A.D."/>
            <person name="Santos A.J."/>
        </authorList>
    </citation>
    <scope>NUCLEOTIDE SEQUENCE</scope>
    <source>
        <tissue evidence="1">Shoot tissue taken approximately 20 cm above the soil surface</tissue>
    </source>
</reference>
<dbReference type="EMBL" id="GBRH01223924">
    <property type="protein sequence ID" value="JAD73971.1"/>
    <property type="molecule type" value="Transcribed_RNA"/>
</dbReference>
<organism evidence="1">
    <name type="scientific">Arundo donax</name>
    <name type="common">Giant reed</name>
    <name type="synonym">Donax arundinaceus</name>
    <dbReference type="NCBI Taxonomy" id="35708"/>
    <lineage>
        <taxon>Eukaryota</taxon>
        <taxon>Viridiplantae</taxon>
        <taxon>Streptophyta</taxon>
        <taxon>Embryophyta</taxon>
        <taxon>Tracheophyta</taxon>
        <taxon>Spermatophyta</taxon>
        <taxon>Magnoliopsida</taxon>
        <taxon>Liliopsida</taxon>
        <taxon>Poales</taxon>
        <taxon>Poaceae</taxon>
        <taxon>PACMAD clade</taxon>
        <taxon>Arundinoideae</taxon>
        <taxon>Arundineae</taxon>
        <taxon>Arundo</taxon>
    </lineage>
</organism>
<sequence length="54" mass="5953">MHWQLICIVIIRRNETNIHGGMVSTHGSRACSSITFLPSLLVCVTDRAAKASEQ</sequence>
<protein>
    <submittedName>
        <fullName evidence="1">Uncharacterized protein</fullName>
    </submittedName>
</protein>
<dbReference type="AlphaFoldDB" id="A0A0A9CEH0"/>
<accession>A0A0A9CEH0</accession>
<reference evidence="1" key="2">
    <citation type="journal article" date="2015" name="Data Brief">
        <title>Shoot transcriptome of the giant reed, Arundo donax.</title>
        <authorList>
            <person name="Barrero R.A."/>
            <person name="Guerrero F.D."/>
            <person name="Moolhuijzen P."/>
            <person name="Goolsby J.A."/>
            <person name="Tidwell J."/>
            <person name="Bellgard S.E."/>
            <person name="Bellgard M.I."/>
        </authorList>
    </citation>
    <scope>NUCLEOTIDE SEQUENCE</scope>
    <source>
        <tissue evidence="1">Shoot tissue taken approximately 20 cm above the soil surface</tissue>
    </source>
</reference>
<evidence type="ECO:0000313" key="1">
    <source>
        <dbReference type="EMBL" id="JAD73971.1"/>
    </source>
</evidence>
<proteinExistence type="predicted"/>